<organism evidence="2 3">
    <name type="scientific">Parathielavia hyrcaniae</name>
    <dbReference type="NCBI Taxonomy" id="113614"/>
    <lineage>
        <taxon>Eukaryota</taxon>
        <taxon>Fungi</taxon>
        <taxon>Dikarya</taxon>
        <taxon>Ascomycota</taxon>
        <taxon>Pezizomycotina</taxon>
        <taxon>Sordariomycetes</taxon>
        <taxon>Sordariomycetidae</taxon>
        <taxon>Sordariales</taxon>
        <taxon>Chaetomiaceae</taxon>
        <taxon>Parathielavia</taxon>
    </lineage>
</organism>
<dbReference type="PANTHER" id="PTHR42080:SF3">
    <property type="entry name" value="SRR1-LIKE DOMAIN-CONTAINING PROTEIN"/>
    <property type="match status" value="1"/>
</dbReference>
<feature type="domain" description="SRR1-like" evidence="1">
    <location>
        <begin position="160"/>
        <end position="265"/>
    </location>
</feature>
<dbReference type="Pfam" id="PF07985">
    <property type="entry name" value="SRR1"/>
    <property type="match status" value="1"/>
</dbReference>
<protein>
    <recommendedName>
        <fullName evidence="1">SRR1-like domain-containing protein</fullName>
    </recommendedName>
</protein>
<reference evidence="2" key="2">
    <citation type="submission" date="2023-05" db="EMBL/GenBank/DDBJ databases">
        <authorList>
            <consortium name="Lawrence Berkeley National Laboratory"/>
            <person name="Steindorff A."/>
            <person name="Hensen N."/>
            <person name="Bonometti L."/>
            <person name="Westerberg I."/>
            <person name="Brannstrom I.O."/>
            <person name="Guillou S."/>
            <person name="Cros-Aarteil S."/>
            <person name="Calhoun S."/>
            <person name="Haridas S."/>
            <person name="Kuo A."/>
            <person name="Mondo S."/>
            <person name="Pangilinan J."/>
            <person name="Riley R."/>
            <person name="Labutti K."/>
            <person name="Andreopoulos B."/>
            <person name="Lipzen A."/>
            <person name="Chen C."/>
            <person name="Yanf M."/>
            <person name="Daum C."/>
            <person name="Ng V."/>
            <person name="Clum A."/>
            <person name="Ohm R."/>
            <person name="Martin F."/>
            <person name="Silar P."/>
            <person name="Natvig D."/>
            <person name="Lalanne C."/>
            <person name="Gautier V."/>
            <person name="Ament-Velasquez S.L."/>
            <person name="Kruys A."/>
            <person name="Hutchinson M.I."/>
            <person name="Powell A.J."/>
            <person name="Barry K."/>
            <person name="Miller A.N."/>
            <person name="Grigoriev I.V."/>
            <person name="Debuchy R."/>
            <person name="Gladieux P."/>
            <person name="Thoren M.H."/>
            <person name="Johannesson H."/>
        </authorList>
    </citation>
    <scope>NUCLEOTIDE SEQUENCE</scope>
    <source>
        <strain evidence="2">CBS 757.83</strain>
    </source>
</reference>
<reference evidence="2" key="1">
    <citation type="journal article" date="2023" name="Mol. Phylogenet. Evol.">
        <title>Genome-scale phylogeny and comparative genomics of the fungal order Sordariales.</title>
        <authorList>
            <person name="Hensen N."/>
            <person name="Bonometti L."/>
            <person name="Westerberg I."/>
            <person name="Brannstrom I.O."/>
            <person name="Guillou S."/>
            <person name="Cros-Aarteil S."/>
            <person name="Calhoun S."/>
            <person name="Haridas S."/>
            <person name="Kuo A."/>
            <person name="Mondo S."/>
            <person name="Pangilinan J."/>
            <person name="Riley R."/>
            <person name="LaButti K."/>
            <person name="Andreopoulos B."/>
            <person name="Lipzen A."/>
            <person name="Chen C."/>
            <person name="Yan M."/>
            <person name="Daum C."/>
            <person name="Ng V."/>
            <person name="Clum A."/>
            <person name="Steindorff A."/>
            <person name="Ohm R.A."/>
            <person name="Martin F."/>
            <person name="Silar P."/>
            <person name="Natvig D.O."/>
            <person name="Lalanne C."/>
            <person name="Gautier V."/>
            <person name="Ament-Velasquez S.L."/>
            <person name="Kruys A."/>
            <person name="Hutchinson M.I."/>
            <person name="Powell A.J."/>
            <person name="Barry K."/>
            <person name="Miller A.N."/>
            <person name="Grigoriev I.V."/>
            <person name="Debuchy R."/>
            <person name="Gladieux P."/>
            <person name="Hiltunen Thoren M."/>
            <person name="Johannesson H."/>
        </authorList>
    </citation>
    <scope>NUCLEOTIDE SEQUENCE</scope>
    <source>
        <strain evidence="2">CBS 757.83</strain>
    </source>
</reference>
<evidence type="ECO:0000313" key="2">
    <source>
        <dbReference type="EMBL" id="KAK4098369.1"/>
    </source>
</evidence>
<dbReference type="Proteomes" id="UP001305647">
    <property type="component" value="Unassembled WGS sequence"/>
</dbReference>
<gene>
    <name evidence="2" type="ORF">N658DRAFT_221454</name>
</gene>
<evidence type="ECO:0000313" key="3">
    <source>
        <dbReference type="Proteomes" id="UP001305647"/>
    </source>
</evidence>
<proteinExistence type="predicted"/>
<accession>A0AAN6SZC8</accession>
<sequence length="304" mass="33785">MSLRPQIGGDGDDDSVFIVVAYADLPDPPMTLDERSEWMMAAHRLIQTKTKPRLEYHPIDRLLAAPGLSAYSVRRSYLPIEVTHSTEVRDARTNEPVSLWPASDLAAVKQRFERAMQSLAASKEVVQLQSTLASVAIPPRIDKIVAFAWDTMDYAGNYITRSMAQHALALAIRDFLANSDITGGDGEGAGGIRCYAQDPIYTPVDERVLSEAGFAIVDDPRAFLEVDEASVIIAMNPDIPLRQIIPDLARPAIMIWNKVTADNGNVVNCHFQLRTSFLAATWLSISERKVQRRTKWERHGPGYP</sequence>
<dbReference type="PANTHER" id="PTHR42080">
    <property type="entry name" value="SRR1 DOMAIN-CONTAINING PROTEIN"/>
    <property type="match status" value="1"/>
</dbReference>
<dbReference type="AlphaFoldDB" id="A0AAN6SZC8"/>
<comment type="caution">
    <text evidence="2">The sequence shown here is derived from an EMBL/GenBank/DDBJ whole genome shotgun (WGS) entry which is preliminary data.</text>
</comment>
<evidence type="ECO:0000259" key="1">
    <source>
        <dbReference type="Pfam" id="PF07985"/>
    </source>
</evidence>
<keyword evidence="3" id="KW-1185">Reference proteome</keyword>
<dbReference type="EMBL" id="MU863659">
    <property type="protein sequence ID" value="KAK4098369.1"/>
    <property type="molecule type" value="Genomic_DNA"/>
</dbReference>
<dbReference type="InterPro" id="IPR012942">
    <property type="entry name" value="SRR1-like"/>
</dbReference>
<name>A0AAN6SZC8_9PEZI</name>